<organism evidence="2 3">
    <name type="scientific">Rhynchophorus ferrugineus</name>
    <name type="common">Red palm weevil</name>
    <name type="synonym">Curculio ferrugineus</name>
    <dbReference type="NCBI Taxonomy" id="354439"/>
    <lineage>
        <taxon>Eukaryota</taxon>
        <taxon>Metazoa</taxon>
        <taxon>Ecdysozoa</taxon>
        <taxon>Arthropoda</taxon>
        <taxon>Hexapoda</taxon>
        <taxon>Insecta</taxon>
        <taxon>Pterygota</taxon>
        <taxon>Neoptera</taxon>
        <taxon>Endopterygota</taxon>
        <taxon>Coleoptera</taxon>
        <taxon>Polyphaga</taxon>
        <taxon>Cucujiformia</taxon>
        <taxon>Curculionidae</taxon>
        <taxon>Dryophthorinae</taxon>
        <taxon>Rhynchophorus</taxon>
    </lineage>
</organism>
<gene>
    <name evidence="2" type="ORF">GWI33_019172</name>
</gene>
<sequence length="153" mass="16423">MFQNVCVLAFCFIAVNAGLIPLESARYLEGPSSNTKLFGPDGSVINAYVPGGKVLLDAHAAPLLQPAPVVYAHPSIAGFEYQQLVVPESVSNAVEARESAPVKEETEETTAYTTELPATTEEVQTSTPDVSGAYVPDNFEKLFDDGSYKPAYY</sequence>
<feature type="chain" id="PRO_5032423839" evidence="1">
    <location>
        <begin position="18"/>
        <end position="153"/>
    </location>
</feature>
<comment type="caution">
    <text evidence="2">The sequence shown here is derived from an EMBL/GenBank/DDBJ whole genome shotgun (WGS) entry which is preliminary data.</text>
</comment>
<dbReference type="OrthoDB" id="6748340at2759"/>
<reference evidence="2" key="1">
    <citation type="submission" date="2020-08" db="EMBL/GenBank/DDBJ databases">
        <title>Genome sequencing and assembly of the red palm weevil Rhynchophorus ferrugineus.</title>
        <authorList>
            <person name="Dias G.B."/>
            <person name="Bergman C.M."/>
            <person name="Manee M."/>
        </authorList>
    </citation>
    <scope>NUCLEOTIDE SEQUENCE</scope>
    <source>
        <strain evidence="2">AA-2017</strain>
        <tissue evidence="2">Whole larva</tissue>
    </source>
</reference>
<evidence type="ECO:0000313" key="3">
    <source>
        <dbReference type="Proteomes" id="UP000625711"/>
    </source>
</evidence>
<dbReference type="EMBL" id="JAACXV010014401">
    <property type="protein sequence ID" value="KAF7267684.1"/>
    <property type="molecule type" value="Genomic_DNA"/>
</dbReference>
<accession>A0A834HTG2</accession>
<evidence type="ECO:0000256" key="1">
    <source>
        <dbReference type="SAM" id="SignalP"/>
    </source>
</evidence>
<dbReference type="Proteomes" id="UP000625711">
    <property type="component" value="Unassembled WGS sequence"/>
</dbReference>
<name>A0A834HTG2_RHYFE</name>
<evidence type="ECO:0000313" key="2">
    <source>
        <dbReference type="EMBL" id="KAF7267684.1"/>
    </source>
</evidence>
<feature type="signal peptide" evidence="1">
    <location>
        <begin position="1"/>
        <end position="17"/>
    </location>
</feature>
<keyword evidence="1" id="KW-0732">Signal</keyword>
<proteinExistence type="predicted"/>
<keyword evidence="3" id="KW-1185">Reference proteome</keyword>
<dbReference type="AlphaFoldDB" id="A0A834HTG2"/>
<protein>
    <submittedName>
        <fullName evidence="2">Uncharacterized protein</fullName>
    </submittedName>
</protein>